<dbReference type="EMBL" id="JBHRYH010000046">
    <property type="protein sequence ID" value="MFC3627768.1"/>
    <property type="molecule type" value="Genomic_DNA"/>
</dbReference>
<reference evidence="4" key="1">
    <citation type="journal article" date="2019" name="Int. J. Syst. Evol. Microbiol.">
        <title>The Global Catalogue of Microorganisms (GCM) 10K type strain sequencing project: providing services to taxonomists for standard genome sequencing and annotation.</title>
        <authorList>
            <consortium name="The Broad Institute Genomics Platform"/>
            <consortium name="The Broad Institute Genome Sequencing Center for Infectious Disease"/>
            <person name="Wu L."/>
            <person name="Ma J."/>
        </authorList>
    </citation>
    <scope>NUCLEOTIDE SEQUENCE [LARGE SCALE GENOMIC DNA]</scope>
    <source>
        <strain evidence="4">KCTC 42195</strain>
    </source>
</reference>
<proteinExistence type="predicted"/>
<comment type="caution">
    <text evidence="3">The sequence shown here is derived from an EMBL/GenBank/DDBJ whole genome shotgun (WGS) entry which is preliminary data.</text>
</comment>
<keyword evidence="1" id="KW-0732">Signal</keyword>
<evidence type="ECO:0000256" key="1">
    <source>
        <dbReference type="SAM" id="SignalP"/>
    </source>
</evidence>
<evidence type="ECO:0000259" key="2">
    <source>
        <dbReference type="Pfam" id="PF16036"/>
    </source>
</evidence>
<dbReference type="Pfam" id="PF16036">
    <property type="entry name" value="Chalcone_3"/>
    <property type="match status" value="1"/>
</dbReference>
<dbReference type="RefSeq" id="WP_390281748.1">
    <property type="nucleotide sequence ID" value="NZ_JBHRYH010000046.1"/>
</dbReference>
<organism evidence="3 4">
    <name type="scientific">Vogesella amnigena</name>
    <dbReference type="NCBI Taxonomy" id="1507449"/>
    <lineage>
        <taxon>Bacteria</taxon>
        <taxon>Pseudomonadati</taxon>
        <taxon>Pseudomonadota</taxon>
        <taxon>Betaproteobacteria</taxon>
        <taxon>Neisseriales</taxon>
        <taxon>Chromobacteriaceae</taxon>
        <taxon>Vogesella</taxon>
    </lineage>
</organism>
<feature type="chain" id="PRO_5046084523" evidence="1">
    <location>
        <begin position="30"/>
        <end position="177"/>
    </location>
</feature>
<dbReference type="Proteomes" id="UP001595636">
    <property type="component" value="Unassembled WGS sequence"/>
</dbReference>
<protein>
    <submittedName>
        <fullName evidence="3">Chalcone isomerase family protein</fullName>
    </submittedName>
</protein>
<accession>A0ABV7TYJ4</accession>
<evidence type="ECO:0000313" key="4">
    <source>
        <dbReference type="Proteomes" id="UP001595636"/>
    </source>
</evidence>
<feature type="signal peptide" evidence="1">
    <location>
        <begin position="1"/>
        <end position="29"/>
    </location>
</feature>
<keyword evidence="3" id="KW-0413">Isomerase</keyword>
<keyword evidence="4" id="KW-1185">Reference proteome</keyword>
<evidence type="ECO:0000313" key="3">
    <source>
        <dbReference type="EMBL" id="MFC3627768.1"/>
    </source>
</evidence>
<feature type="domain" description="Chalcone isomerase" evidence="2">
    <location>
        <begin position="41"/>
        <end position="173"/>
    </location>
</feature>
<dbReference type="GO" id="GO:0016853">
    <property type="term" value="F:isomerase activity"/>
    <property type="evidence" value="ECO:0007669"/>
    <property type="project" value="UniProtKB-KW"/>
</dbReference>
<dbReference type="InterPro" id="IPR016087">
    <property type="entry name" value="Chalcone_isomerase"/>
</dbReference>
<gene>
    <name evidence="3" type="ORF">ACFOKJ_16725</name>
</gene>
<sequence>MFANWKSSGVPSAWRCGVALLLLSEAAMALPAELNGLQPLGAGDLRWFGFKLYDATLYTRQGQSFDWSQPFALSLRYARDIPSARIVDASVEEMQRYGMPPERKNSWRALMQNAFPDVKQGDEIIGAYQAGSVRFWHNGRLTATVEDPLFGRLFFRIWLDPASRAPALRQQLLRSPG</sequence>
<name>A0ABV7TYJ4_9NEIS</name>